<gene>
    <name evidence="1" type="ORF">CLV31_102397</name>
</gene>
<comment type="caution">
    <text evidence="1">The sequence shown here is derived from an EMBL/GenBank/DDBJ whole genome shotgun (WGS) entry which is preliminary data.</text>
</comment>
<organism evidence="1 2">
    <name type="scientific">Algoriphagus aquaeductus</name>
    <dbReference type="NCBI Taxonomy" id="475299"/>
    <lineage>
        <taxon>Bacteria</taxon>
        <taxon>Pseudomonadati</taxon>
        <taxon>Bacteroidota</taxon>
        <taxon>Cytophagia</taxon>
        <taxon>Cytophagales</taxon>
        <taxon>Cyclobacteriaceae</taxon>
        <taxon>Algoriphagus</taxon>
    </lineage>
</organism>
<keyword evidence="2" id="KW-1185">Reference proteome</keyword>
<dbReference type="Proteomes" id="UP000248917">
    <property type="component" value="Unassembled WGS sequence"/>
</dbReference>
<reference evidence="1 2" key="1">
    <citation type="submission" date="2018-06" db="EMBL/GenBank/DDBJ databases">
        <title>Genomic Encyclopedia of Archaeal and Bacterial Type Strains, Phase II (KMG-II): from individual species to whole genera.</title>
        <authorList>
            <person name="Goeker M."/>
        </authorList>
    </citation>
    <scope>NUCLEOTIDE SEQUENCE [LARGE SCALE GENOMIC DNA]</scope>
    <source>
        <strain evidence="1 2">T4</strain>
    </source>
</reference>
<evidence type="ECO:0000313" key="2">
    <source>
        <dbReference type="Proteomes" id="UP000248917"/>
    </source>
</evidence>
<dbReference type="RefSeq" id="WP_111391623.1">
    <property type="nucleotide sequence ID" value="NZ_QKTX01000002.1"/>
</dbReference>
<protein>
    <submittedName>
        <fullName evidence="1">Uncharacterized protein</fullName>
    </submittedName>
</protein>
<dbReference type="PROSITE" id="PS51257">
    <property type="entry name" value="PROKAR_LIPOPROTEIN"/>
    <property type="match status" value="1"/>
</dbReference>
<dbReference type="AlphaFoldDB" id="A0A326S9G1"/>
<dbReference type="OrthoDB" id="670226at2"/>
<proteinExistence type="predicted"/>
<name>A0A326S9G1_9BACT</name>
<evidence type="ECO:0000313" key="1">
    <source>
        <dbReference type="EMBL" id="PZV86497.1"/>
    </source>
</evidence>
<sequence length="222" mass="25444">MGKIQQYRLAWLTAFFGVILGVSSCVETVENEILAYSNDFSDLNLAGFENGKLFIWRNDTLAGYYHNEEVAVNLKDLPPHNYLKLSIEILIHDTWDGNPLDSLSGPDYWYMGLDQSETFRTTFSNTPCESTYCLYQSYPNQYFRQNRPKTGAIQTNLPGLCIFGAFQNYTTRYRVEQLIEHTNPDVRVFMGGELKQLNSPDPVCDESWSVASIQVFAIQTNR</sequence>
<dbReference type="EMBL" id="QKTX01000002">
    <property type="protein sequence ID" value="PZV86497.1"/>
    <property type="molecule type" value="Genomic_DNA"/>
</dbReference>
<accession>A0A326S9G1</accession>